<gene>
    <name evidence="1" type="ORF">F4821DRAFT_262252</name>
</gene>
<organism evidence="1 2">
    <name type="scientific">Hypoxylon rubiginosum</name>
    <dbReference type="NCBI Taxonomy" id="110542"/>
    <lineage>
        <taxon>Eukaryota</taxon>
        <taxon>Fungi</taxon>
        <taxon>Dikarya</taxon>
        <taxon>Ascomycota</taxon>
        <taxon>Pezizomycotina</taxon>
        <taxon>Sordariomycetes</taxon>
        <taxon>Xylariomycetidae</taxon>
        <taxon>Xylariales</taxon>
        <taxon>Hypoxylaceae</taxon>
        <taxon>Hypoxylon</taxon>
    </lineage>
</organism>
<keyword evidence="2" id="KW-1185">Reference proteome</keyword>
<proteinExistence type="predicted"/>
<evidence type="ECO:0000313" key="1">
    <source>
        <dbReference type="EMBL" id="KAI6084066.1"/>
    </source>
</evidence>
<dbReference type="Proteomes" id="UP001497680">
    <property type="component" value="Unassembled WGS sequence"/>
</dbReference>
<reference evidence="1 2" key="1">
    <citation type="journal article" date="2022" name="New Phytol.">
        <title>Ecological generalism drives hyperdiversity of secondary metabolite gene clusters in xylarialean endophytes.</title>
        <authorList>
            <person name="Franco M.E.E."/>
            <person name="Wisecaver J.H."/>
            <person name="Arnold A.E."/>
            <person name="Ju Y.M."/>
            <person name="Slot J.C."/>
            <person name="Ahrendt S."/>
            <person name="Moore L.P."/>
            <person name="Eastman K.E."/>
            <person name="Scott K."/>
            <person name="Konkel Z."/>
            <person name="Mondo S.J."/>
            <person name="Kuo A."/>
            <person name="Hayes R.D."/>
            <person name="Haridas S."/>
            <person name="Andreopoulos B."/>
            <person name="Riley R."/>
            <person name="LaButti K."/>
            <person name="Pangilinan J."/>
            <person name="Lipzen A."/>
            <person name="Amirebrahimi M."/>
            <person name="Yan J."/>
            <person name="Adam C."/>
            <person name="Keymanesh K."/>
            <person name="Ng V."/>
            <person name="Louie K."/>
            <person name="Northen T."/>
            <person name="Drula E."/>
            <person name="Henrissat B."/>
            <person name="Hsieh H.M."/>
            <person name="Youens-Clark K."/>
            <person name="Lutzoni F."/>
            <person name="Miadlikowska J."/>
            <person name="Eastwood D.C."/>
            <person name="Hamelin R.C."/>
            <person name="Grigoriev I.V."/>
            <person name="U'Ren J.M."/>
        </authorList>
    </citation>
    <scope>NUCLEOTIDE SEQUENCE [LARGE SCALE GENOMIC DNA]</scope>
    <source>
        <strain evidence="1 2">ER1909</strain>
    </source>
</reference>
<accession>A0ACC0CUQ3</accession>
<name>A0ACC0CUQ3_9PEZI</name>
<protein>
    <submittedName>
        <fullName evidence="1">Uncharacterized protein</fullName>
    </submittedName>
</protein>
<comment type="caution">
    <text evidence="1">The sequence shown here is derived from an EMBL/GenBank/DDBJ whole genome shotgun (WGS) entry which is preliminary data.</text>
</comment>
<evidence type="ECO:0000313" key="2">
    <source>
        <dbReference type="Proteomes" id="UP001497680"/>
    </source>
</evidence>
<sequence length="435" mass="50156">MDHNMNSSYGAVRVGRALADLAENPETLELSRERFDGSPPRYPEYPSGTPTEYGSPDARTEEELRLGELYQKAVQERDASQPRKQFSHQVSEEEKLVLRAVVNKTLDVPPGTSISTVARRNVKANWMKQGIWNNEWNDTADGCWKHEDFPDNLFGDDIKRRWRHRARGAVKRQSEEKREPQVSRPIHQFNYQLSLETERFLHGLGVKEGSIYVPEDINTKAYNIIKDNWIQRGIWDTRWLILPGMSWKHERPLEEFLGEDLIAYAREKSLLGQGNNSNNANGRNPSLANSPRTESSGRHIRFDLPNGPEKDKDDSAHWRKMVRYKKRQSRLMGDSKSSGELDSNSPPPQNEEEIDELDSKAAQQEEYSHSDGSKEDQPMLDSEPPESTKRTPKRSKRTTKGTRTLRRSSRPKGIVKKYKDTKKAEELKQKFEDIS</sequence>
<dbReference type="EMBL" id="MU394342">
    <property type="protein sequence ID" value="KAI6084066.1"/>
    <property type="molecule type" value="Genomic_DNA"/>
</dbReference>